<dbReference type="Proteomes" id="UP000785679">
    <property type="component" value="Unassembled WGS sequence"/>
</dbReference>
<evidence type="ECO:0000313" key="1">
    <source>
        <dbReference type="EMBL" id="TNV71360.1"/>
    </source>
</evidence>
<gene>
    <name evidence="1" type="ORF">FGO68_gene3191</name>
</gene>
<protein>
    <submittedName>
        <fullName evidence="1">Uncharacterized protein</fullName>
    </submittedName>
</protein>
<comment type="caution">
    <text evidence="1">The sequence shown here is derived from an EMBL/GenBank/DDBJ whole genome shotgun (WGS) entry which is preliminary data.</text>
</comment>
<keyword evidence="2" id="KW-1185">Reference proteome</keyword>
<accession>A0A8J8SUN7</accession>
<dbReference type="EMBL" id="RRYP01029909">
    <property type="protein sequence ID" value="TNV71360.1"/>
    <property type="molecule type" value="Genomic_DNA"/>
</dbReference>
<reference evidence="1" key="1">
    <citation type="submission" date="2019-06" db="EMBL/GenBank/DDBJ databases">
        <authorList>
            <person name="Zheng W."/>
        </authorList>
    </citation>
    <scope>NUCLEOTIDE SEQUENCE</scope>
    <source>
        <strain evidence="1">QDHG01</strain>
    </source>
</reference>
<name>A0A8J8SUN7_HALGN</name>
<evidence type="ECO:0000313" key="2">
    <source>
        <dbReference type="Proteomes" id="UP000785679"/>
    </source>
</evidence>
<proteinExistence type="predicted"/>
<organism evidence="1 2">
    <name type="scientific">Halteria grandinella</name>
    <dbReference type="NCBI Taxonomy" id="5974"/>
    <lineage>
        <taxon>Eukaryota</taxon>
        <taxon>Sar</taxon>
        <taxon>Alveolata</taxon>
        <taxon>Ciliophora</taxon>
        <taxon>Intramacronucleata</taxon>
        <taxon>Spirotrichea</taxon>
        <taxon>Stichotrichia</taxon>
        <taxon>Sporadotrichida</taxon>
        <taxon>Halteriidae</taxon>
        <taxon>Halteria</taxon>
    </lineage>
</organism>
<dbReference type="AlphaFoldDB" id="A0A8J8SUN7"/>
<sequence length="195" mass="22332">MMLSIALYDAGIYLYYHFRQYFVMNSSTFARTVLPKASLSGVGAKQISTLSLSSKVNQTALSNDLYDFLEPSMQTTNLKPLVSSLLQSFFTTIRGTLLLYTEFLTVQPKTVTSYLTPFLPLKPTIKQPTFNSPAIASIQFLIFSYQGLFSQNTNQQFASGYYDIQKYYSGQQFNLVIFQYCITLKFEWQIGFRFI</sequence>